<evidence type="ECO:0000313" key="9">
    <source>
        <dbReference type="Proteomes" id="UP000677054"/>
    </source>
</evidence>
<reference evidence="8" key="1">
    <citation type="submission" date="2020-11" db="EMBL/GenBank/DDBJ databases">
        <authorList>
            <person name="Tran Van P."/>
        </authorList>
    </citation>
    <scope>NUCLEOTIDE SEQUENCE</scope>
</reference>
<feature type="transmembrane region" description="Helical" evidence="6">
    <location>
        <begin position="294"/>
        <end position="314"/>
    </location>
</feature>
<keyword evidence="3 6" id="KW-1133">Transmembrane helix</keyword>
<dbReference type="OrthoDB" id="6481667at2759"/>
<feature type="transmembrane region" description="Helical" evidence="6">
    <location>
        <begin position="153"/>
        <end position="177"/>
    </location>
</feature>
<dbReference type="Proteomes" id="UP000677054">
    <property type="component" value="Unassembled WGS sequence"/>
</dbReference>
<dbReference type="PROSITE" id="PS51225">
    <property type="entry name" value="MARVEL"/>
    <property type="match status" value="2"/>
</dbReference>
<keyword evidence="4 5" id="KW-0472">Membrane</keyword>
<evidence type="ECO:0000256" key="1">
    <source>
        <dbReference type="ARBA" id="ARBA00004141"/>
    </source>
</evidence>
<keyword evidence="9" id="KW-1185">Reference proteome</keyword>
<feature type="transmembrane region" description="Helical" evidence="6">
    <location>
        <begin position="94"/>
        <end position="114"/>
    </location>
</feature>
<feature type="transmembrane region" description="Helical" evidence="6">
    <location>
        <begin position="366"/>
        <end position="387"/>
    </location>
</feature>
<evidence type="ECO:0000259" key="7">
    <source>
        <dbReference type="PROSITE" id="PS51225"/>
    </source>
</evidence>
<dbReference type="EMBL" id="CAJPEV010001937">
    <property type="protein sequence ID" value="CAG0894974.1"/>
    <property type="molecule type" value="Genomic_DNA"/>
</dbReference>
<evidence type="ECO:0000256" key="2">
    <source>
        <dbReference type="ARBA" id="ARBA00022692"/>
    </source>
</evidence>
<sequence length="430" mass="46843">MCVRRRNRPCPPPAYAPLHLSLFSLSPSVYCLGLRIEASGVEWGASRLKPVTFHHEIMMSESADKPAKPATGSPSASDSIQLNLSYFVKTPAGILKLVQLVVGIICMACGSPAWWSPYHWFLFVAVSAFVGTLLWSFVYLLSLKNAINLPINWTLSELLFTAIFTVLYIVAFIVLLASNPHGKYIAAGVSSSSPDHQADHIEHFTSDLQYMIVVPSGRYIVAGVEAKNRYKEDSGDPTVGAIFVVMGEIQGFSITPIFTQASAMSHTVTVTRTTTSTTSAIILNTGYVKTIPGLLKFLELIIGAVCVGIIGYYVDRYGRDYAGLAVPELFFLLIATACMIATFCLFLSCLLSVATAAILPKTIFEVVYHFIATGLYLACAITLLVEVSEMRKYSRSEKLDAYLATAILGLINAGLYLCSAFLAVKSYRMA</sequence>
<proteinExistence type="predicted"/>
<dbReference type="GO" id="GO:0016020">
    <property type="term" value="C:membrane"/>
    <property type="evidence" value="ECO:0007669"/>
    <property type="project" value="UniProtKB-SubCell"/>
</dbReference>
<feature type="transmembrane region" description="Helical" evidence="6">
    <location>
        <begin position="326"/>
        <end position="354"/>
    </location>
</feature>
<dbReference type="PANTHER" id="PTHR22776:SF97">
    <property type="entry name" value="RE01453P"/>
    <property type="match status" value="1"/>
</dbReference>
<dbReference type="AlphaFoldDB" id="A0A7R8XK88"/>
<gene>
    <name evidence="8" type="ORF">DSTB1V02_LOCUS8463</name>
</gene>
<feature type="transmembrane region" description="Helical" evidence="6">
    <location>
        <begin position="120"/>
        <end position="141"/>
    </location>
</feature>
<dbReference type="InterPro" id="IPR008253">
    <property type="entry name" value="Marvel"/>
</dbReference>
<comment type="subcellular location">
    <subcellularLocation>
        <location evidence="1">Membrane</location>
        <topology evidence="1">Multi-pass membrane protein</topology>
    </subcellularLocation>
</comment>
<dbReference type="PANTHER" id="PTHR22776">
    <property type="entry name" value="MARVEL-CONTAINING POTENTIAL LIPID RAFT-ASSOCIATED PROTEIN"/>
    <property type="match status" value="1"/>
</dbReference>
<feature type="transmembrane region" description="Helical" evidence="6">
    <location>
        <begin position="399"/>
        <end position="424"/>
    </location>
</feature>
<dbReference type="InterPro" id="IPR050578">
    <property type="entry name" value="MARVEL-CKLF_proteins"/>
</dbReference>
<name>A0A7R8XK88_9CRUS</name>
<keyword evidence="2 5" id="KW-0812">Transmembrane</keyword>
<evidence type="ECO:0000256" key="5">
    <source>
        <dbReference type="PROSITE-ProRule" id="PRU00581"/>
    </source>
</evidence>
<accession>A0A7R8XK88</accession>
<evidence type="ECO:0000256" key="3">
    <source>
        <dbReference type="ARBA" id="ARBA00022989"/>
    </source>
</evidence>
<feature type="domain" description="MARVEL" evidence="7">
    <location>
        <begin position="87"/>
        <end position="211"/>
    </location>
</feature>
<organism evidence="8">
    <name type="scientific">Darwinula stevensoni</name>
    <dbReference type="NCBI Taxonomy" id="69355"/>
    <lineage>
        <taxon>Eukaryota</taxon>
        <taxon>Metazoa</taxon>
        <taxon>Ecdysozoa</taxon>
        <taxon>Arthropoda</taxon>
        <taxon>Crustacea</taxon>
        <taxon>Oligostraca</taxon>
        <taxon>Ostracoda</taxon>
        <taxon>Podocopa</taxon>
        <taxon>Podocopida</taxon>
        <taxon>Darwinulocopina</taxon>
        <taxon>Darwinuloidea</taxon>
        <taxon>Darwinulidae</taxon>
        <taxon>Darwinula</taxon>
    </lineage>
</organism>
<evidence type="ECO:0000313" key="8">
    <source>
        <dbReference type="EMBL" id="CAD7248652.1"/>
    </source>
</evidence>
<dbReference type="Pfam" id="PF01284">
    <property type="entry name" value="MARVEL"/>
    <property type="match status" value="2"/>
</dbReference>
<evidence type="ECO:0000256" key="6">
    <source>
        <dbReference type="SAM" id="Phobius"/>
    </source>
</evidence>
<evidence type="ECO:0000256" key="4">
    <source>
        <dbReference type="ARBA" id="ARBA00023136"/>
    </source>
</evidence>
<dbReference type="EMBL" id="LR901454">
    <property type="protein sequence ID" value="CAD7248652.1"/>
    <property type="molecule type" value="Genomic_DNA"/>
</dbReference>
<feature type="domain" description="MARVEL" evidence="7">
    <location>
        <begin position="287"/>
        <end position="428"/>
    </location>
</feature>
<protein>
    <recommendedName>
        <fullName evidence="7">MARVEL domain-containing protein</fullName>
    </recommendedName>
</protein>